<evidence type="ECO:0000313" key="2">
    <source>
        <dbReference type="EMBL" id="PKU38517.1"/>
    </source>
</evidence>
<accession>A0A2I0TXI0</accession>
<evidence type="ECO:0000313" key="3">
    <source>
        <dbReference type="Proteomes" id="UP000233556"/>
    </source>
</evidence>
<organism evidence="2 3">
    <name type="scientific">Limosa lapponica baueri</name>
    <dbReference type="NCBI Taxonomy" id="1758121"/>
    <lineage>
        <taxon>Eukaryota</taxon>
        <taxon>Metazoa</taxon>
        <taxon>Chordata</taxon>
        <taxon>Craniata</taxon>
        <taxon>Vertebrata</taxon>
        <taxon>Euteleostomi</taxon>
        <taxon>Archelosauria</taxon>
        <taxon>Archosauria</taxon>
        <taxon>Dinosauria</taxon>
        <taxon>Saurischia</taxon>
        <taxon>Theropoda</taxon>
        <taxon>Coelurosauria</taxon>
        <taxon>Aves</taxon>
        <taxon>Neognathae</taxon>
        <taxon>Neoaves</taxon>
        <taxon>Charadriiformes</taxon>
        <taxon>Scolopacidae</taxon>
        <taxon>Limosa</taxon>
    </lineage>
</organism>
<evidence type="ECO:0000256" key="1">
    <source>
        <dbReference type="SAM" id="MobiDB-lite"/>
    </source>
</evidence>
<sequence length="82" mass="8996">MVHLHDLEEFPDFKVLSGSIDVAQGSLTQPKGIESLQAMPAIFEIGVRGEERRKEQRPVGLSAGQLTHGDGKISLEEDQLMP</sequence>
<gene>
    <name evidence="2" type="ORF">llap_11181</name>
</gene>
<reference evidence="3" key="2">
    <citation type="submission" date="2017-12" db="EMBL/GenBank/DDBJ databases">
        <title>Genome sequence of the Bar-tailed Godwit (Limosa lapponica baueri).</title>
        <authorList>
            <person name="Lima N.C.B."/>
            <person name="Parody-Merino A.M."/>
            <person name="Battley P.F."/>
            <person name="Fidler A.E."/>
            <person name="Prosdocimi F."/>
        </authorList>
    </citation>
    <scope>NUCLEOTIDE SEQUENCE [LARGE SCALE GENOMIC DNA]</scope>
</reference>
<reference evidence="3" key="1">
    <citation type="submission" date="2017-11" db="EMBL/GenBank/DDBJ databases">
        <authorList>
            <person name="Lima N.C."/>
            <person name="Parody-Merino A.M."/>
            <person name="Battley P.F."/>
            <person name="Fidler A.E."/>
            <person name="Prosdocimi F."/>
        </authorList>
    </citation>
    <scope>NUCLEOTIDE SEQUENCE [LARGE SCALE GENOMIC DNA]</scope>
</reference>
<name>A0A2I0TXI0_LIMLA</name>
<protein>
    <submittedName>
        <fullName evidence="2">Uncharacterized protein</fullName>
    </submittedName>
</protein>
<dbReference type="EMBL" id="KZ506726">
    <property type="protein sequence ID" value="PKU38517.1"/>
    <property type="molecule type" value="Genomic_DNA"/>
</dbReference>
<keyword evidence="3" id="KW-1185">Reference proteome</keyword>
<dbReference type="Proteomes" id="UP000233556">
    <property type="component" value="Unassembled WGS sequence"/>
</dbReference>
<feature type="region of interest" description="Disordered" evidence="1">
    <location>
        <begin position="49"/>
        <end position="82"/>
    </location>
</feature>
<proteinExistence type="predicted"/>
<dbReference type="AlphaFoldDB" id="A0A2I0TXI0"/>